<dbReference type="EMBL" id="JACAZE010000008">
    <property type="protein sequence ID" value="KAF7308123.1"/>
    <property type="molecule type" value="Genomic_DNA"/>
</dbReference>
<dbReference type="OrthoDB" id="77878at2759"/>
<evidence type="ECO:0000313" key="1">
    <source>
        <dbReference type="EMBL" id="KAF7308123.1"/>
    </source>
</evidence>
<reference evidence="1" key="1">
    <citation type="submission" date="2020-05" db="EMBL/GenBank/DDBJ databases">
        <title>Mycena genomes resolve the evolution of fungal bioluminescence.</title>
        <authorList>
            <person name="Tsai I.J."/>
        </authorList>
    </citation>
    <scope>NUCLEOTIDE SEQUENCE</scope>
    <source>
        <strain evidence="1">110903Hualien_Pintung</strain>
    </source>
</reference>
<organism evidence="1 2">
    <name type="scientific">Mycena chlorophos</name>
    <name type="common">Agaric fungus</name>
    <name type="synonym">Agaricus chlorophos</name>
    <dbReference type="NCBI Taxonomy" id="658473"/>
    <lineage>
        <taxon>Eukaryota</taxon>
        <taxon>Fungi</taxon>
        <taxon>Dikarya</taxon>
        <taxon>Basidiomycota</taxon>
        <taxon>Agaricomycotina</taxon>
        <taxon>Agaricomycetes</taxon>
        <taxon>Agaricomycetidae</taxon>
        <taxon>Agaricales</taxon>
        <taxon>Marasmiineae</taxon>
        <taxon>Mycenaceae</taxon>
        <taxon>Mycena</taxon>
    </lineage>
</organism>
<proteinExistence type="predicted"/>
<accession>A0A8H6SZF0</accession>
<comment type="caution">
    <text evidence="1">The sequence shown here is derived from an EMBL/GenBank/DDBJ whole genome shotgun (WGS) entry which is preliminary data.</text>
</comment>
<protein>
    <submittedName>
        <fullName evidence="1">Uncharacterized protein</fullName>
    </submittedName>
</protein>
<dbReference type="InterPro" id="IPR008547">
    <property type="entry name" value="DUF829_TMEM53"/>
</dbReference>
<gene>
    <name evidence="1" type="ORF">HMN09_00659800</name>
</gene>
<name>A0A8H6SZF0_MYCCL</name>
<dbReference type="AlphaFoldDB" id="A0A8H6SZF0"/>
<sequence>MPPSPPLPLVALNPYVLVGNRAAGVRIPASRDSPSFILLPRDLRIYATVDAPPKLIQKYVDGFCSLFPTAEIVFVKSFSSFFFTRRGYCEKMLLPVVEILHAHVEGRKTSAGILVHVFSNGGGFNYMLFHALLCRPSAQHLTLAFHPPRR</sequence>
<dbReference type="Proteomes" id="UP000613580">
    <property type="component" value="Unassembled WGS sequence"/>
</dbReference>
<keyword evidence="2" id="KW-1185">Reference proteome</keyword>
<dbReference type="Pfam" id="PF05705">
    <property type="entry name" value="DUF829"/>
    <property type="match status" value="1"/>
</dbReference>
<evidence type="ECO:0000313" key="2">
    <source>
        <dbReference type="Proteomes" id="UP000613580"/>
    </source>
</evidence>